<accession>A0ABS5GAB4</accession>
<gene>
    <name evidence="4" type="ORF">JQ619_21055</name>
</gene>
<proteinExistence type="predicted"/>
<dbReference type="SUPFAM" id="SSF53335">
    <property type="entry name" value="S-adenosyl-L-methionine-dependent methyltransferases"/>
    <property type="match status" value="1"/>
</dbReference>
<dbReference type="CDD" id="cd02440">
    <property type="entry name" value="AdoMet_MTases"/>
    <property type="match status" value="1"/>
</dbReference>
<protein>
    <submittedName>
        <fullName evidence="4">Methyltransferase domain-containing protein</fullName>
    </submittedName>
</protein>
<keyword evidence="5" id="KW-1185">Reference proteome</keyword>
<dbReference type="Pfam" id="PF13649">
    <property type="entry name" value="Methyltransf_25"/>
    <property type="match status" value="1"/>
</dbReference>
<comment type="caution">
    <text evidence="4">The sequence shown here is derived from an EMBL/GenBank/DDBJ whole genome shotgun (WGS) entry which is preliminary data.</text>
</comment>
<reference evidence="5" key="1">
    <citation type="journal article" date="2021" name="ISME J.">
        <title>Evolutionary origin and ecological implication of a unique nif island in free-living Bradyrhizobium lineages.</title>
        <authorList>
            <person name="Tao J."/>
        </authorList>
    </citation>
    <scope>NUCLEOTIDE SEQUENCE [LARGE SCALE GENOMIC DNA]</scope>
    <source>
        <strain evidence="5">SZCCT0094</strain>
    </source>
</reference>
<evidence type="ECO:0000259" key="3">
    <source>
        <dbReference type="Pfam" id="PF13649"/>
    </source>
</evidence>
<evidence type="ECO:0000313" key="4">
    <source>
        <dbReference type="EMBL" id="MBR1138262.1"/>
    </source>
</evidence>
<dbReference type="PANTHER" id="PTHR44942">
    <property type="entry name" value="METHYLTRANSF_11 DOMAIN-CONTAINING PROTEIN"/>
    <property type="match status" value="1"/>
</dbReference>
<evidence type="ECO:0000256" key="2">
    <source>
        <dbReference type="ARBA" id="ARBA00022679"/>
    </source>
</evidence>
<keyword evidence="1 4" id="KW-0489">Methyltransferase</keyword>
<sequence>MEQRFTFDQVANVYRASRPDYPEALIDDVISFANLKPTDAVLEIGCGTGQATKSFAKRGLQIIAIDPGSEMIRCARETLAGIANVKLAEATFEAWPAGNSVFALIFAAQAWHWVFPEVRFVKAAQLLSTNGTLAVFGHVPGGLPSHLLEPFKEIWLRHTGSWEPPPEAWYLPNGPFKDWFDGSQLFRPVEHKCYPWKWQHTTSSYTNFLSTRSDIRLLAAETREDLLDEIAKAIDDQGGCLDIDYETHLYIAHRFDGDN</sequence>
<dbReference type="EMBL" id="JAFCLK010000019">
    <property type="protein sequence ID" value="MBR1138262.1"/>
    <property type="molecule type" value="Genomic_DNA"/>
</dbReference>
<dbReference type="InterPro" id="IPR041698">
    <property type="entry name" value="Methyltransf_25"/>
</dbReference>
<organism evidence="4 5">
    <name type="scientific">Bradyrhizobium denitrificans</name>
    <dbReference type="NCBI Taxonomy" id="2734912"/>
    <lineage>
        <taxon>Bacteria</taxon>
        <taxon>Pseudomonadati</taxon>
        <taxon>Pseudomonadota</taxon>
        <taxon>Alphaproteobacteria</taxon>
        <taxon>Hyphomicrobiales</taxon>
        <taxon>Nitrobacteraceae</taxon>
        <taxon>Bradyrhizobium</taxon>
    </lineage>
</organism>
<evidence type="ECO:0000256" key="1">
    <source>
        <dbReference type="ARBA" id="ARBA00022603"/>
    </source>
</evidence>
<dbReference type="Gene3D" id="3.40.50.150">
    <property type="entry name" value="Vaccinia Virus protein VP39"/>
    <property type="match status" value="1"/>
</dbReference>
<dbReference type="PANTHER" id="PTHR44942:SF4">
    <property type="entry name" value="METHYLTRANSFERASE TYPE 11 DOMAIN-CONTAINING PROTEIN"/>
    <property type="match status" value="1"/>
</dbReference>
<dbReference type="InterPro" id="IPR029063">
    <property type="entry name" value="SAM-dependent_MTases_sf"/>
</dbReference>
<name>A0ABS5GAB4_9BRAD</name>
<dbReference type="Proteomes" id="UP001314635">
    <property type="component" value="Unassembled WGS sequence"/>
</dbReference>
<dbReference type="InterPro" id="IPR051052">
    <property type="entry name" value="Diverse_substrate_MTase"/>
</dbReference>
<dbReference type="GO" id="GO:0032259">
    <property type="term" value="P:methylation"/>
    <property type="evidence" value="ECO:0007669"/>
    <property type="project" value="UniProtKB-KW"/>
</dbReference>
<dbReference type="GO" id="GO:0008168">
    <property type="term" value="F:methyltransferase activity"/>
    <property type="evidence" value="ECO:0007669"/>
    <property type="project" value="UniProtKB-KW"/>
</dbReference>
<feature type="domain" description="Methyltransferase" evidence="3">
    <location>
        <begin position="41"/>
        <end position="127"/>
    </location>
</feature>
<keyword evidence="2" id="KW-0808">Transferase</keyword>
<dbReference type="RefSeq" id="WP_172242154.1">
    <property type="nucleotide sequence ID" value="NZ_JABFDP010000037.1"/>
</dbReference>
<evidence type="ECO:0000313" key="5">
    <source>
        <dbReference type="Proteomes" id="UP001314635"/>
    </source>
</evidence>